<sequence>MDALDARFICLRCEYGKRKAAKQGEHIAVYTWRSAISHALTCRYNSDGNTWKRLSDRVTAKVKTLTDSNGLDDDESREASKCQWGCKTCRDYDVEPPPCTISRLQQHSLFNHGYVSPYLKHNFYGSSRSERHYRLARFPPGMFETVVPRSQLDM</sequence>
<name>A0A4Y7PZH9_9AGAM</name>
<dbReference type="OrthoDB" id="2322499at2759"/>
<evidence type="ECO:0000313" key="2">
    <source>
        <dbReference type="Proteomes" id="UP000294933"/>
    </source>
</evidence>
<dbReference type="VEuPathDB" id="FungiDB:BD410DRAFT_790473"/>
<dbReference type="Proteomes" id="UP000294933">
    <property type="component" value="Unassembled WGS sequence"/>
</dbReference>
<keyword evidence="2" id="KW-1185">Reference proteome</keyword>
<evidence type="ECO:0000313" key="1">
    <source>
        <dbReference type="EMBL" id="TDL20797.1"/>
    </source>
</evidence>
<accession>A0A4Y7PZH9</accession>
<dbReference type="AlphaFoldDB" id="A0A4Y7PZH9"/>
<gene>
    <name evidence="1" type="ORF">BD410DRAFT_790473</name>
</gene>
<organism evidence="1 2">
    <name type="scientific">Rickenella mellea</name>
    <dbReference type="NCBI Taxonomy" id="50990"/>
    <lineage>
        <taxon>Eukaryota</taxon>
        <taxon>Fungi</taxon>
        <taxon>Dikarya</taxon>
        <taxon>Basidiomycota</taxon>
        <taxon>Agaricomycotina</taxon>
        <taxon>Agaricomycetes</taxon>
        <taxon>Hymenochaetales</taxon>
        <taxon>Rickenellaceae</taxon>
        <taxon>Rickenella</taxon>
    </lineage>
</organism>
<reference evidence="1 2" key="1">
    <citation type="submission" date="2018-06" db="EMBL/GenBank/DDBJ databases">
        <title>A transcriptomic atlas of mushroom development highlights an independent origin of complex multicellularity.</title>
        <authorList>
            <consortium name="DOE Joint Genome Institute"/>
            <person name="Krizsan K."/>
            <person name="Almasi E."/>
            <person name="Merenyi Z."/>
            <person name="Sahu N."/>
            <person name="Viragh M."/>
            <person name="Koszo T."/>
            <person name="Mondo S."/>
            <person name="Kiss B."/>
            <person name="Balint B."/>
            <person name="Kues U."/>
            <person name="Barry K."/>
            <person name="Hegedus J.C."/>
            <person name="Henrissat B."/>
            <person name="Johnson J."/>
            <person name="Lipzen A."/>
            <person name="Ohm R."/>
            <person name="Nagy I."/>
            <person name="Pangilinan J."/>
            <person name="Yan J."/>
            <person name="Xiong Y."/>
            <person name="Grigoriev I.V."/>
            <person name="Hibbett D.S."/>
            <person name="Nagy L.G."/>
        </authorList>
    </citation>
    <scope>NUCLEOTIDE SEQUENCE [LARGE SCALE GENOMIC DNA]</scope>
    <source>
        <strain evidence="1 2">SZMC22713</strain>
    </source>
</reference>
<proteinExistence type="predicted"/>
<protein>
    <submittedName>
        <fullName evidence="1">Uncharacterized protein</fullName>
    </submittedName>
</protein>
<dbReference type="EMBL" id="ML170185">
    <property type="protein sequence ID" value="TDL20797.1"/>
    <property type="molecule type" value="Genomic_DNA"/>
</dbReference>